<comment type="similarity">
    <text evidence="1 7">Belongs to the glycosyl hydrolase 5 (cellulase A) family.</text>
</comment>
<keyword evidence="8" id="KW-0732">Signal</keyword>
<evidence type="ECO:0000256" key="1">
    <source>
        <dbReference type="ARBA" id="ARBA00005641"/>
    </source>
</evidence>
<comment type="caution">
    <text evidence="10">The sequence shown here is derived from an EMBL/GenBank/DDBJ whole genome shotgun (WGS) entry which is preliminary data.</text>
</comment>
<dbReference type="InterPro" id="IPR035992">
    <property type="entry name" value="Ricin_B-like_lectins"/>
</dbReference>
<dbReference type="InterPro" id="IPR017853">
    <property type="entry name" value="GH"/>
</dbReference>
<evidence type="ECO:0000256" key="5">
    <source>
        <dbReference type="ARBA" id="ARBA00023295"/>
    </source>
</evidence>
<evidence type="ECO:0000256" key="7">
    <source>
        <dbReference type="RuleBase" id="RU361153"/>
    </source>
</evidence>
<feature type="domain" description="Ricin B lectin" evidence="9">
    <location>
        <begin position="412"/>
        <end position="553"/>
    </location>
</feature>
<evidence type="ECO:0000256" key="4">
    <source>
        <dbReference type="ARBA" id="ARBA00023277"/>
    </source>
</evidence>
<dbReference type="InterPro" id="IPR001547">
    <property type="entry name" value="Glyco_hydro_5"/>
</dbReference>
<dbReference type="InterPro" id="IPR018087">
    <property type="entry name" value="Glyco_hydro_5_CS"/>
</dbReference>
<feature type="signal peptide" evidence="8">
    <location>
        <begin position="1"/>
        <end position="26"/>
    </location>
</feature>
<feature type="chain" id="PRO_5045883598" evidence="8">
    <location>
        <begin position="27"/>
        <end position="556"/>
    </location>
</feature>
<dbReference type="SMART" id="SM00458">
    <property type="entry name" value="RICIN"/>
    <property type="match status" value="1"/>
</dbReference>
<dbReference type="InterPro" id="IPR000772">
    <property type="entry name" value="Ricin_B_lectin"/>
</dbReference>
<evidence type="ECO:0000256" key="8">
    <source>
        <dbReference type="SAM" id="SignalP"/>
    </source>
</evidence>
<keyword evidence="5 7" id="KW-0326">Glycosidase</keyword>
<evidence type="ECO:0000256" key="6">
    <source>
        <dbReference type="ARBA" id="ARBA00023326"/>
    </source>
</evidence>
<keyword evidence="2 7" id="KW-0378">Hydrolase</keyword>
<keyword evidence="6" id="KW-0624">Polysaccharide degradation</keyword>
<evidence type="ECO:0000256" key="3">
    <source>
        <dbReference type="ARBA" id="ARBA00023001"/>
    </source>
</evidence>
<dbReference type="Gene3D" id="2.80.10.50">
    <property type="match status" value="3"/>
</dbReference>
<evidence type="ECO:0000256" key="2">
    <source>
        <dbReference type="ARBA" id="ARBA00022801"/>
    </source>
</evidence>
<keyword evidence="4" id="KW-0119">Carbohydrate metabolism</keyword>
<evidence type="ECO:0000313" key="11">
    <source>
        <dbReference type="Proteomes" id="UP001229346"/>
    </source>
</evidence>
<accession>A0ABT9U0S9</accession>
<keyword evidence="3" id="KW-0136">Cellulose degradation</keyword>
<dbReference type="GO" id="GO:0008810">
    <property type="term" value="F:cellulase activity"/>
    <property type="evidence" value="ECO:0007669"/>
    <property type="project" value="UniProtKB-EC"/>
</dbReference>
<gene>
    <name evidence="10" type="ORF">J2T15_002667</name>
</gene>
<dbReference type="InterPro" id="IPR050386">
    <property type="entry name" value="Glycosyl_hydrolase_5"/>
</dbReference>
<dbReference type="Pfam" id="PF00150">
    <property type="entry name" value="Cellulase"/>
    <property type="match status" value="1"/>
</dbReference>
<sequence>MSNFTFKSCKLLMMIALVFMFTTVSTSLGSVASAANMTWDFTQYNATQITSAMGAGWNLGNALDANINGVPSETAWGNPVITKALIQKVKAAGFKSIRIPVTYMKKIGSAPNYSIDSAYLARVKEVVDYAYSEGLFVILNIHHDGAHSTTPNTPSDNWLLPNASDQNTIRDKFKKVWQQIANTFVDYNEHLIFESMNEVFDGKTYGGTQPDLTIYSNINTLNQIFVDTVRLTGGNNAARWLLIPGWNTNIDYTAGNNGYTGFVLPTDYNRSSTVPSSEKRIMISVHYYDPYFFCLVENEGATQWGATADPAKKDSGGQEAHMESQFKSMYDKFVTRGYAVVIGEYGAIDKSANDSSNNTYRAIWTKAVVSTAKKYSLVPVWWDNGANFGLINRHNLTITQQGIIDGIMSGIGNYYRIVNRNSGKVLDVNGYSTADGAAVNQYTYSGGYNQQWELLNVGLNNYELINRNSGKVLEIGGWSSSDGATAQQWAHSGLGGYNQQWQKIDVGDGYFELKNAASGKYLEVFGWSTNDGATVGQWSLGNQYNFNQQWQLVPIN</sequence>
<dbReference type="SUPFAM" id="SSF50370">
    <property type="entry name" value="Ricin B-like lectins"/>
    <property type="match status" value="1"/>
</dbReference>
<reference evidence="10 11" key="1">
    <citation type="submission" date="2023-07" db="EMBL/GenBank/DDBJ databases">
        <title>Sorghum-associated microbial communities from plants grown in Nebraska, USA.</title>
        <authorList>
            <person name="Schachtman D."/>
        </authorList>
    </citation>
    <scope>NUCLEOTIDE SEQUENCE [LARGE SCALE GENOMIC DNA]</scope>
    <source>
        <strain evidence="10 11">CC482</strain>
    </source>
</reference>
<proteinExistence type="inferred from homology"/>
<keyword evidence="11" id="KW-1185">Reference proteome</keyword>
<dbReference type="PROSITE" id="PS50231">
    <property type="entry name" value="RICIN_B_LECTIN"/>
    <property type="match status" value="1"/>
</dbReference>
<name>A0ABT9U0S9_PAEHA</name>
<protein>
    <submittedName>
        <fullName evidence="10">Endoglucanase</fullName>
        <ecNumber evidence="10">3.2.1.4</ecNumber>
    </submittedName>
</protein>
<dbReference type="PANTHER" id="PTHR31297:SF41">
    <property type="entry name" value="ENDOGLUCANASE, PUTATIVE (AFU_ORTHOLOGUE AFUA_5G01830)-RELATED"/>
    <property type="match status" value="1"/>
</dbReference>
<dbReference type="PANTHER" id="PTHR31297">
    <property type="entry name" value="GLUCAN ENDO-1,6-BETA-GLUCOSIDASE B"/>
    <property type="match status" value="1"/>
</dbReference>
<dbReference type="EC" id="3.2.1.4" evidence="10"/>
<organism evidence="10 11">
    <name type="scientific">Paenibacillus harenae</name>
    <dbReference type="NCBI Taxonomy" id="306543"/>
    <lineage>
        <taxon>Bacteria</taxon>
        <taxon>Bacillati</taxon>
        <taxon>Bacillota</taxon>
        <taxon>Bacilli</taxon>
        <taxon>Bacillales</taxon>
        <taxon>Paenibacillaceae</taxon>
        <taxon>Paenibacillus</taxon>
    </lineage>
</organism>
<dbReference type="Gene3D" id="3.20.20.80">
    <property type="entry name" value="Glycosidases"/>
    <property type="match status" value="1"/>
</dbReference>
<dbReference type="PROSITE" id="PS00659">
    <property type="entry name" value="GLYCOSYL_HYDROL_F5"/>
    <property type="match status" value="1"/>
</dbReference>
<evidence type="ECO:0000313" key="10">
    <source>
        <dbReference type="EMBL" id="MDQ0113226.1"/>
    </source>
</evidence>
<dbReference type="Pfam" id="PF14200">
    <property type="entry name" value="RicinB_lectin_2"/>
    <property type="match status" value="2"/>
</dbReference>
<evidence type="ECO:0000259" key="9">
    <source>
        <dbReference type="SMART" id="SM00458"/>
    </source>
</evidence>
<dbReference type="SUPFAM" id="SSF51445">
    <property type="entry name" value="(Trans)glycosidases"/>
    <property type="match status" value="1"/>
</dbReference>
<dbReference type="Proteomes" id="UP001229346">
    <property type="component" value="Unassembled WGS sequence"/>
</dbReference>
<dbReference type="EMBL" id="JAUSSU010000005">
    <property type="protein sequence ID" value="MDQ0113226.1"/>
    <property type="molecule type" value="Genomic_DNA"/>
</dbReference>